<sequence length="43" mass="5063">MFDLGFIFGAGDLVSDVAGLKQRKARQIKFFRYKKGKLWYCFL</sequence>
<evidence type="ECO:0000313" key="2">
    <source>
        <dbReference type="Proteomes" id="UP000320055"/>
    </source>
</evidence>
<proteinExistence type="predicted"/>
<dbReference type="Proteomes" id="UP000320055">
    <property type="component" value="Unassembled WGS sequence"/>
</dbReference>
<accession>A0A563W396</accession>
<dbReference type="EMBL" id="CAACVJ010000667">
    <property type="protein sequence ID" value="VEP18168.1"/>
    <property type="molecule type" value="Genomic_DNA"/>
</dbReference>
<evidence type="ECO:0000313" key="1">
    <source>
        <dbReference type="EMBL" id="VEP18168.1"/>
    </source>
</evidence>
<dbReference type="RefSeq" id="WP_281291075.1">
    <property type="nucleotide sequence ID" value="NZ_LR213771.1"/>
</dbReference>
<name>A0A563W396_9CYAN</name>
<protein>
    <submittedName>
        <fullName evidence="1">Uncharacterized protein</fullName>
    </submittedName>
</protein>
<gene>
    <name evidence="1" type="ORF">H1P_70051</name>
</gene>
<dbReference type="AlphaFoldDB" id="A0A563W396"/>
<keyword evidence="2" id="KW-1185">Reference proteome</keyword>
<reference evidence="1 2" key="1">
    <citation type="submission" date="2019-01" db="EMBL/GenBank/DDBJ databases">
        <authorList>
            <person name="Brito A."/>
        </authorList>
    </citation>
    <scope>NUCLEOTIDE SEQUENCE [LARGE SCALE GENOMIC DNA]</scope>
    <source>
        <strain evidence="1">1</strain>
    </source>
</reference>
<organism evidence="1 2">
    <name type="scientific">Hyella patelloides LEGE 07179</name>
    <dbReference type="NCBI Taxonomy" id="945734"/>
    <lineage>
        <taxon>Bacteria</taxon>
        <taxon>Bacillati</taxon>
        <taxon>Cyanobacteriota</taxon>
        <taxon>Cyanophyceae</taxon>
        <taxon>Pleurocapsales</taxon>
        <taxon>Hyellaceae</taxon>
        <taxon>Hyella</taxon>
    </lineage>
</organism>